<sequence length="232" mass="25215">MEHRVLVVDDDFMVARLHGVYVDRTPGFRTAGVAHGAAEAVRQAALLSPDLVLLDLYLPDGPGLEALRRIREVAPEADFLVVSAAKDTQTVRRAQRAGVVNYLIKPFEQAELRARLGHWRATRLALDGTRSTDQSQVDRLFPVPGPGRAGGQRAHRDALPKGLSSPTASLVEEALRSAGPEGLSASECAAGTGLSRVSARRYLEHFTAAGRAGVHLRYGTTGRPERRYTWHP</sequence>
<feature type="modified residue" description="4-aspartylphosphate" evidence="10">
    <location>
        <position position="55"/>
    </location>
</feature>
<evidence type="ECO:0000256" key="1">
    <source>
        <dbReference type="ARBA" id="ARBA00004496"/>
    </source>
</evidence>
<evidence type="ECO:0000256" key="9">
    <source>
        <dbReference type="PIRNR" id="PIRNR006171"/>
    </source>
</evidence>
<protein>
    <recommendedName>
        <fullName evidence="9">Transcriptional regulatory protein</fullName>
    </recommendedName>
</protein>
<evidence type="ECO:0000256" key="4">
    <source>
        <dbReference type="ARBA" id="ARBA00023012"/>
    </source>
</evidence>
<feature type="domain" description="Response regulatory" evidence="12">
    <location>
        <begin position="4"/>
        <end position="120"/>
    </location>
</feature>
<dbReference type="SUPFAM" id="SSF52172">
    <property type="entry name" value="CheY-like"/>
    <property type="match status" value="1"/>
</dbReference>
<evidence type="ECO:0000256" key="2">
    <source>
        <dbReference type="ARBA" id="ARBA00022490"/>
    </source>
</evidence>
<dbReference type="PANTHER" id="PTHR45526:SF1">
    <property type="entry name" value="TRANSCRIPTIONAL REGULATORY PROTEIN DCUR-RELATED"/>
    <property type="match status" value="1"/>
</dbReference>
<evidence type="ECO:0000256" key="11">
    <source>
        <dbReference type="SAM" id="MobiDB-lite"/>
    </source>
</evidence>
<accession>A0ABW4PNJ6</accession>
<dbReference type="InterPro" id="IPR051271">
    <property type="entry name" value="2C-system_Tx_regulators"/>
</dbReference>
<keyword evidence="3 10" id="KW-0597">Phosphoprotein</keyword>
<dbReference type="EMBL" id="JBHUFU010000008">
    <property type="protein sequence ID" value="MFD1830991.1"/>
    <property type="molecule type" value="Genomic_DNA"/>
</dbReference>
<keyword evidence="5 9" id="KW-0805">Transcription regulation</keyword>
<evidence type="ECO:0000259" key="12">
    <source>
        <dbReference type="PROSITE" id="PS50110"/>
    </source>
</evidence>
<dbReference type="PANTHER" id="PTHR45526">
    <property type="entry name" value="TRANSCRIPTIONAL REGULATORY PROTEIN DPIA"/>
    <property type="match status" value="1"/>
</dbReference>
<evidence type="ECO:0000256" key="8">
    <source>
        <dbReference type="ARBA" id="ARBA00023163"/>
    </source>
</evidence>
<evidence type="ECO:0000256" key="5">
    <source>
        <dbReference type="ARBA" id="ARBA00023015"/>
    </source>
</evidence>
<keyword evidence="7 9" id="KW-0010">Activator</keyword>
<reference evidence="14" key="1">
    <citation type="journal article" date="2019" name="Int. J. Syst. Evol. Microbiol.">
        <title>The Global Catalogue of Microorganisms (GCM) 10K type strain sequencing project: providing services to taxonomists for standard genome sequencing and annotation.</title>
        <authorList>
            <consortium name="The Broad Institute Genomics Platform"/>
            <consortium name="The Broad Institute Genome Sequencing Center for Infectious Disease"/>
            <person name="Wu L."/>
            <person name="Ma J."/>
        </authorList>
    </citation>
    <scope>NUCLEOTIDE SEQUENCE [LARGE SCALE GENOMIC DNA]</scope>
    <source>
        <strain evidence="14">CGMCC 4.7455</strain>
    </source>
</reference>
<dbReference type="Proteomes" id="UP001597365">
    <property type="component" value="Unassembled WGS sequence"/>
</dbReference>
<organism evidence="13 14">
    <name type="scientific">Streptomyces desertarenae</name>
    <dbReference type="NCBI Taxonomy" id="2666184"/>
    <lineage>
        <taxon>Bacteria</taxon>
        <taxon>Bacillati</taxon>
        <taxon>Actinomycetota</taxon>
        <taxon>Actinomycetes</taxon>
        <taxon>Kitasatosporales</taxon>
        <taxon>Streptomycetaceae</taxon>
        <taxon>Streptomyces</taxon>
    </lineage>
</organism>
<dbReference type="SMART" id="SM00448">
    <property type="entry name" value="REC"/>
    <property type="match status" value="1"/>
</dbReference>
<keyword evidence="2 9" id="KW-0963">Cytoplasm</keyword>
<evidence type="ECO:0000256" key="3">
    <source>
        <dbReference type="ARBA" id="ARBA00022553"/>
    </source>
</evidence>
<feature type="region of interest" description="Disordered" evidence="11">
    <location>
        <begin position="135"/>
        <end position="165"/>
    </location>
</feature>
<evidence type="ECO:0000313" key="14">
    <source>
        <dbReference type="Proteomes" id="UP001597365"/>
    </source>
</evidence>
<dbReference type="Pfam" id="PF00072">
    <property type="entry name" value="Response_reg"/>
    <property type="match status" value="1"/>
</dbReference>
<comment type="caution">
    <text evidence="13">The sequence shown here is derived from an EMBL/GenBank/DDBJ whole genome shotgun (WGS) entry which is preliminary data.</text>
</comment>
<evidence type="ECO:0000256" key="6">
    <source>
        <dbReference type="ARBA" id="ARBA00023125"/>
    </source>
</evidence>
<evidence type="ECO:0000256" key="7">
    <source>
        <dbReference type="ARBA" id="ARBA00023159"/>
    </source>
</evidence>
<dbReference type="InterPro" id="IPR011006">
    <property type="entry name" value="CheY-like_superfamily"/>
</dbReference>
<keyword evidence="6 9" id="KW-0238">DNA-binding</keyword>
<name>A0ABW4PNJ6_9ACTN</name>
<dbReference type="PROSITE" id="PS50110">
    <property type="entry name" value="RESPONSE_REGULATORY"/>
    <property type="match status" value="1"/>
</dbReference>
<comment type="subcellular location">
    <subcellularLocation>
        <location evidence="1 9">Cytoplasm</location>
    </subcellularLocation>
</comment>
<keyword evidence="14" id="KW-1185">Reference proteome</keyword>
<dbReference type="PIRSF" id="PIRSF006171">
    <property type="entry name" value="RR_citrat_malat"/>
    <property type="match status" value="1"/>
</dbReference>
<proteinExistence type="predicted"/>
<dbReference type="InterPro" id="IPR024187">
    <property type="entry name" value="Sig_transdc_resp-reg_cit/mal"/>
</dbReference>
<gene>
    <name evidence="13" type="ORF">ACFSJS_15095</name>
</gene>
<keyword evidence="4 9" id="KW-0902">Two-component regulatory system</keyword>
<keyword evidence="8 9" id="KW-0804">Transcription</keyword>
<dbReference type="Gene3D" id="3.40.50.2300">
    <property type="match status" value="1"/>
</dbReference>
<evidence type="ECO:0000313" key="13">
    <source>
        <dbReference type="EMBL" id="MFD1830991.1"/>
    </source>
</evidence>
<dbReference type="RefSeq" id="WP_380900478.1">
    <property type="nucleotide sequence ID" value="NZ_JBHUFU010000008.1"/>
</dbReference>
<dbReference type="InterPro" id="IPR001789">
    <property type="entry name" value="Sig_transdc_resp-reg_receiver"/>
</dbReference>
<evidence type="ECO:0000256" key="10">
    <source>
        <dbReference type="PROSITE-ProRule" id="PRU00169"/>
    </source>
</evidence>